<dbReference type="EMBL" id="JBEAFC010000006">
    <property type="protein sequence ID" value="KAL1552124.1"/>
    <property type="molecule type" value="Genomic_DNA"/>
</dbReference>
<gene>
    <name evidence="3" type="ORF">AAHA92_12965</name>
</gene>
<dbReference type="InterPro" id="IPR032675">
    <property type="entry name" value="LRR_dom_sf"/>
</dbReference>
<evidence type="ECO:0000256" key="1">
    <source>
        <dbReference type="ARBA" id="ARBA00022737"/>
    </source>
</evidence>
<dbReference type="Gene3D" id="3.80.10.10">
    <property type="entry name" value="Ribonuclease Inhibitor"/>
    <property type="match status" value="1"/>
</dbReference>
<dbReference type="SUPFAM" id="SSF52047">
    <property type="entry name" value="RNI-like"/>
    <property type="match status" value="1"/>
</dbReference>
<dbReference type="InterPro" id="IPR055414">
    <property type="entry name" value="LRR_R13L4/SHOC2-like"/>
</dbReference>
<evidence type="ECO:0000313" key="4">
    <source>
        <dbReference type="Proteomes" id="UP001567538"/>
    </source>
</evidence>
<dbReference type="PANTHER" id="PTHR15140:SF37">
    <property type="entry name" value="UBIQUITIN-LIKE DOMAIN-CONTAINING PROTEIN"/>
    <property type="match status" value="1"/>
</dbReference>
<reference evidence="3 4" key="1">
    <citation type="submission" date="2024-06" db="EMBL/GenBank/DDBJ databases">
        <title>A chromosome level genome sequence of Diviner's sage (Salvia divinorum).</title>
        <authorList>
            <person name="Ford S.A."/>
            <person name="Ro D.-K."/>
            <person name="Ness R.W."/>
            <person name="Phillips M.A."/>
        </authorList>
    </citation>
    <scope>NUCLEOTIDE SEQUENCE [LARGE SCALE GENOMIC DNA]</scope>
    <source>
        <strain evidence="3">SAF-2024a</strain>
        <tissue evidence="3">Leaf</tissue>
    </source>
</reference>
<name>A0ABD1H6S0_SALDI</name>
<accession>A0ABD1H6S0</accession>
<dbReference type="PANTHER" id="PTHR15140">
    <property type="entry name" value="TUBULIN-SPECIFIC CHAPERONE E"/>
    <property type="match status" value="1"/>
</dbReference>
<proteinExistence type="predicted"/>
<organism evidence="3 4">
    <name type="scientific">Salvia divinorum</name>
    <name type="common">Maria pastora</name>
    <name type="synonym">Diviner's sage</name>
    <dbReference type="NCBI Taxonomy" id="28513"/>
    <lineage>
        <taxon>Eukaryota</taxon>
        <taxon>Viridiplantae</taxon>
        <taxon>Streptophyta</taxon>
        <taxon>Embryophyta</taxon>
        <taxon>Tracheophyta</taxon>
        <taxon>Spermatophyta</taxon>
        <taxon>Magnoliopsida</taxon>
        <taxon>eudicotyledons</taxon>
        <taxon>Gunneridae</taxon>
        <taxon>Pentapetalae</taxon>
        <taxon>asterids</taxon>
        <taxon>lamiids</taxon>
        <taxon>Lamiales</taxon>
        <taxon>Lamiaceae</taxon>
        <taxon>Nepetoideae</taxon>
        <taxon>Mentheae</taxon>
        <taxon>Salviinae</taxon>
        <taxon>Salvia</taxon>
        <taxon>Salvia subgen. Calosphace</taxon>
    </lineage>
</organism>
<feature type="domain" description="Disease resistance R13L4/SHOC-2-like LRR" evidence="2">
    <location>
        <begin position="72"/>
        <end position="236"/>
    </location>
</feature>
<keyword evidence="1" id="KW-0677">Repeat</keyword>
<dbReference type="Pfam" id="PF23598">
    <property type="entry name" value="LRR_14"/>
    <property type="match status" value="1"/>
</dbReference>
<comment type="caution">
    <text evidence="3">The sequence shown here is derived from an EMBL/GenBank/DDBJ whole genome shotgun (WGS) entry which is preliminary data.</text>
</comment>
<keyword evidence="4" id="KW-1185">Reference proteome</keyword>
<dbReference type="AlphaFoldDB" id="A0ABD1H6S0"/>
<evidence type="ECO:0000313" key="3">
    <source>
        <dbReference type="EMBL" id="KAL1552124.1"/>
    </source>
</evidence>
<protein>
    <submittedName>
        <fullName evidence="3">Disease susceptibility protein LOV1-like</fullName>
    </submittedName>
</protein>
<dbReference type="Proteomes" id="UP001567538">
    <property type="component" value="Unassembled WGS sequence"/>
</dbReference>
<sequence>MEQVLIEVGSREVAKLLQGTDTGRAFNSLRCSTLMALGFGNCPSLFEFSGVALKMESLREFGTRSVYGRAMKVEKWKSIESLKGIRLEDWVEMSSGLIMPNSHLRELSIHVQNDMDDEMVSKGRASLQKMTNLVKLHLKLYYRPETMLKLIPNLESLTSLKMDGHGFSLECSAAVAFPPNLSHLTLTGMKDLSMEELGKLPKLQYLTLRHLYVSEDVGRMKILHDGFPCLKALSLKDIFELRESAQTRHHIICITCRL</sequence>
<evidence type="ECO:0000259" key="2">
    <source>
        <dbReference type="Pfam" id="PF23598"/>
    </source>
</evidence>